<evidence type="ECO:0000313" key="1">
    <source>
        <dbReference type="EMBL" id="TDP26983.1"/>
    </source>
</evidence>
<dbReference type="OrthoDB" id="1489869at2"/>
<protein>
    <submittedName>
        <fullName evidence="1">Uncharacterized protein</fullName>
    </submittedName>
</protein>
<dbReference type="RefSeq" id="WP_133540937.1">
    <property type="nucleotide sequence ID" value="NZ_SNXI01000040.1"/>
</dbReference>
<keyword evidence="2" id="KW-1185">Reference proteome</keyword>
<name>A0A4R6NX13_9GAMM</name>
<dbReference type="AlphaFoldDB" id="A0A4R6NX13"/>
<reference evidence="1 2" key="1">
    <citation type="submission" date="2019-03" db="EMBL/GenBank/DDBJ databases">
        <title>Freshwater and sediment microbial communities from various areas in North America, analyzing microbe dynamics in response to fracking.</title>
        <authorList>
            <person name="Lamendella R."/>
        </authorList>
    </citation>
    <scope>NUCLEOTIDE SEQUENCE [LARGE SCALE GENOMIC DNA]</scope>
    <source>
        <strain evidence="1 2">18_TX</strain>
    </source>
</reference>
<dbReference type="Proteomes" id="UP000295531">
    <property type="component" value="Unassembled WGS sequence"/>
</dbReference>
<comment type="caution">
    <text evidence="1">The sequence shown here is derived from an EMBL/GenBank/DDBJ whole genome shotgun (WGS) entry which is preliminary data.</text>
</comment>
<accession>A0A4R6NX13</accession>
<dbReference type="EMBL" id="SNXI01000040">
    <property type="protein sequence ID" value="TDP26983.1"/>
    <property type="molecule type" value="Genomic_DNA"/>
</dbReference>
<evidence type="ECO:0000313" key="2">
    <source>
        <dbReference type="Proteomes" id="UP000295531"/>
    </source>
</evidence>
<organism evidence="1 2">
    <name type="scientific">Idiomarina aquatica</name>
    <dbReference type="NCBI Taxonomy" id="1327752"/>
    <lineage>
        <taxon>Bacteria</taxon>
        <taxon>Pseudomonadati</taxon>
        <taxon>Pseudomonadota</taxon>
        <taxon>Gammaproteobacteria</taxon>
        <taxon>Alteromonadales</taxon>
        <taxon>Idiomarinaceae</taxon>
        <taxon>Idiomarina</taxon>
    </lineage>
</organism>
<sequence length="311" mass="35381">MNPFDLSSNHFEARKKILIASSSDSMSRCVEYINEKYESRGQLKEAVDFCFHDLIEAPKGDVESLAKVGFFPWVEASKELDQSLSLILKGHFKHAYDSYRRAIELVITGAFYVSDDVDKQKAQEWMKSDRSTPNFKRACEALVKGSYFGDLNKQCNWLDDILDFFWKLSDKVHVKGIENSFSEVSPVYSFINGIGDPVFSEKGCKPALDTYLLTVSHIAVVVAASNPFVLQGFDLDIKFGLNPPASGFFYPRQAERLAGLIPTRYKPYFERLLEVDENLIGIRNWFESLPDITEEDVRAQAEAMGFDERNT</sequence>
<gene>
    <name evidence="1" type="ORF">DEU29_1404</name>
</gene>
<proteinExistence type="predicted"/>